<name>A0A3M0GA61_9ACTN</name>
<comment type="caution">
    <text evidence="1">The sequence shown here is derived from an EMBL/GenBank/DDBJ whole genome shotgun (WGS) entry which is preliminary data.</text>
</comment>
<proteinExistence type="predicted"/>
<keyword evidence="1" id="KW-0378">Hydrolase</keyword>
<sequence length="167" mass="17412">MVLGDTHSASDTPGIWLTSVQSELGWAPVTNLSTPGRGYLKKPASCEIAVCANFEGTIPAIVAATPDVVVTFGGAADGDRDLSDAAREYYAALREALPDAEIIAISPVTSEDEAAYWLTMHKRTIRTAVEAVDGTFIDVGQPGVGDGEYLSAAAQAEIAATVIKELS</sequence>
<protein>
    <submittedName>
        <fullName evidence="1">SGNH/GDSL hydrolase family protein</fullName>
    </submittedName>
</protein>
<gene>
    <name evidence="1" type="ORF">EAX62_04605</name>
</gene>
<dbReference type="Proteomes" id="UP000275256">
    <property type="component" value="Unassembled WGS sequence"/>
</dbReference>
<organism evidence="1 2">
    <name type="scientific">Tessaracoccus antarcticus</name>
    <dbReference type="NCBI Taxonomy" id="2479848"/>
    <lineage>
        <taxon>Bacteria</taxon>
        <taxon>Bacillati</taxon>
        <taxon>Actinomycetota</taxon>
        <taxon>Actinomycetes</taxon>
        <taxon>Propionibacteriales</taxon>
        <taxon>Propionibacteriaceae</taxon>
        <taxon>Tessaracoccus</taxon>
    </lineage>
</organism>
<dbReference type="Gene3D" id="3.40.50.1110">
    <property type="entry name" value="SGNH hydrolase"/>
    <property type="match status" value="1"/>
</dbReference>
<reference evidence="1 2" key="1">
    <citation type="submission" date="2018-10" db="EMBL/GenBank/DDBJ databases">
        <title>Tessaracoccus antarcticuss sp. nov., isolated from sediment.</title>
        <authorList>
            <person name="Zhou L.Y."/>
            <person name="Du Z.J."/>
        </authorList>
    </citation>
    <scope>NUCLEOTIDE SEQUENCE [LARGE SCALE GENOMIC DNA]</scope>
    <source>
        <strain evidence="1 2">JDX10</strain>
    </source>
</reference>
<dbReference type="AlphaFoldDB" id="A0A3M0GA61"/>
<dbReference type="GO" id="GO:0016787">
    <property type="term" value="F:hydrolase activity"/>
    <property type="evidence" value="ECO:0007669"/>
    <property type="project" value="UniProtKB-KW"/>
</dbReference>
<dbReference type="InterPro" id="IPR036514">
    <property type="entry name" value="SGNH_hydro_sf"/>
</dbReference>
<accession>A0A3M0GA61</accession>
<dbReference type="EMBL" id="REFW01000001">
    <property type="protein sequence ID" value="RMB61885.1"/>
    <property type="molecule type" value="Genomic_DNA"/>
</dbReference>
<keyword evidence="2" id="KW-1185">Reference proteome</keyword>
<evidence type="ECO:0000313" key="2">
    <source>
        <dbReference type="Proteomes" id="UP000275256"/>
    </source>
</evidence>
<dbReference type="SUPFAM" id="SSF52266">
    <property type="entry name" value="SGNH hydrolase"/>
    <property type="match status" value="1"/>
</dbReference>
<evidence type="ECO:0000313" key="1">
    <source>
        <dbReference type="EMBL" id="RMB61885.1"/>
    </source>
</evidence>